<proteinExistence type="predicted"/>
<evidence type="ECO:0000256" key="3">
    <source>
        <dbReference type="ARBA" id="ARBA00022989"/>
    </source>
</evidence>
<keyword evidence="2 5" id="KW-0812">Transmembrane</keyword>
<keyword evidence="4 5" id="KW-0472">Membrane</keyword>
<organism evidence="6 7">
    <name type="scientific">Penicillium frequentans</name>
    <dbReference type="NCBI Taxonomy" id="3151616"/>
    <lineage>
        <taxon>Eukaryota</taxon>
        <taxon>Fungi</taxon>
        <taxon>Dikarya</taxon>
        <taxon>Ascomycota</taxon>
        <taxon>Pezizomycotina</taxon>
        <taxon>Eurotiomycetes</taxon>
        <taxon>Eurotiomycetidae</taxon>
        <taxon>Eurotiales</taxon>
        <taxon>Aspergillaceae</taxon>
        <taxon>Penicillium</taxon>
    </lineage>
</organism>
<dbReference type="Pfam" id="PF04479">
    <property type="entry name" value="RTA1"/>
    <property type="match status" value="1"/>
</dbReference>
<name>A0AAD6GBG7_9EURO</name>
<dbReference type="PANTHER" id="PTHR31465:SF15">
    <property type="entry name" value="LIPID TRANSPORTER ATNI-RELATED"/>
    <property type="match status" value="1"/>
</dbReference>
<gene>
    <name evidence="6" type="ORF">N7494_012722</name>
</gene>
<keyword evidence="7" id="KW-1185">Reference proteome</keyword>
<dbReference type="InterPro" id="IPR007568">
    <property type="entry name" value="RTA1"/>
</dbReference>
<dbReference type="AlphaFoldDB" id="A0AAD6GBG7"/>
<evidence type="ECO:0000313" key="7">
    <source>
        <dbReference type="Proteomes" id="UP001220324"/>
    </source>
</evidence>
<dbReference type="Proteomes" id="UP001220324">
    <property type="component" value="Unassembled WGS sequence"/>
</dbReference>
<evidence type="ECO:0000313" key="6">
    <source>
        <dbReference type="EMBL" id="KAJ5526072.1"/>
    </source>
</evidence>
<evidence type="ECO:0000256" key="5">
    <source>
        <dbReference type="SAM" id="Phobius"/>
    </source>
</evidence>
<dbReference type="GO" id="GO:0016020">
    <property type="term" value="C:membrane"/>
    <property type="evidence" value="ECO:0007669"/>
    <property type="project" value="UniProtKB-SubCell"/>
</dbReference>
<dbReference type="EMBL" id="JAQIZZ010000008">
    <property type="protein sequence ID" value="KAJ5526072.1"/>
    <property type="molecule type" value="Genomic_DNA"/>
</dbReference>
<dbReference type="PANTHER" id="PTHR31465">
    <property type="entry name" value="PROTEIN RTA1-RELATED"/>
    <property type="match status" value="1"/>
</dbReference>
<comment type="subcellular location">
    <subcellularLocation>
        <location evidence="1">Membrane</location>
        <topology evidence="1">Multi-pass membrane protein</topology>
    </subcellularLocation>
</comment>
<evidence type="ECO:0000256" key="2">
    <source>
        <dbReference type="ARBA" id="ARBA00022692"/>
    </source>
</evidence>
<feature type="transmembrane region" description="Helical" evidence="5">
    <location>
        <begin position="77"/>
        <end position="97"/>
    </location>
</feature>
<feature type="transmembrane region" description="Helical" evidence="5">
    <location>
        <begin position="275"/>
        <end position="295"/>
    </location>
</feature>
<evidence type="ECO:0008006" key="8">
    <source>
        <dbReference type="Google" id="ProtNLM"/>
    </source>
</evidence>
<evidence type="ECO:0000256" key="4">
    <source>
        <dbReference type="ARBA" id="ARBA00023136"/>
    </source>
</evidence>
<accession>A0AAD6GBG7</accession>
<evidence type="ECO:0000256" key="1">
    <source>
        <dbReference type="ARBA" id="ARBA00004141"/>
    </source>
</evidence>
<comment type="caution">
    <text evidence="6">The sequence shown here is derived from an EMBL/GenBank/DDBJ whole genome shotgun (WGS) entry which is preliminary data.</text>
</comment>
<feature type="transmembrane region" description="Helical" evidence="5">
    <location>
        <begin position="151"/>
        <end position="174"/>
    </location>
</feature>
<feature type="transmembrane region" description="Helical" evidence="5">
    <location>
        <begin position="237"/>
        <end position="255"/>
    </location>
</feature>
<reference evidence="6 7" key="1">
    <citation type="journal article" date="2023" name="IMA Fungus">
        <title>Comparative genomic study of the Penicillium genus elucidates a diverse pangenome and 15 lateral gene transfer events.</title>
        <authorList>
            <person name="Petersen C."/>
            <person name="Sorensen T."/>
            <person name="Nielsen M.R."/>
            <person name="Sondergaard T.E."/>
            <person name="Sorensen J.L."/>
            <person name="Fitzpatrick D.A."/>
            <person name="Frisvad J.C."/>
            <person name="Nielsen K.L."/>
        </authorList>
    </citation>
    <scope>NUCLEOTIDE SEQUENCE [LARGE SCALE GENOMIC DNA]</scope>
    <source>
        <strain evidence="6 7">IBT 35679</strain>
    </source>
</reference>
<sequence>MATSTTSLTASTTTASATSTSTCINMKAGENGYLPPDACDVILYYVPSLAAALLFCVLFGLSTSVHMAQAIIHKRKYAVVIILGGLWELTAFAFRSIQTHNQSSNLINTLYTMFFLLAPIWINAFLYMTLGRMINFYIPDQKLRGISARKFGVIFVCLDIFAFFVQMVGAAFTTGKNAKKDVVLLGIHIYMGGIGLQELFIIGFTVLTIQLHLTMVAMERMGYRSEKMTNGPFPWRWLFYAIYFALTMITIRIIFRLVQYSQGYSSTNPILLHEVYEYAFDASPMLLALLAVNLLHPGRLLQGEGSKFKKITRAEKKQQKILKKMQKDQATQKEEAMRSVEEFEMGPVRAYV</sequence>
<feature type="transmembrane region" description="Helical" evidence="5">
    <location>
        <begin position="109"/>
        <end position="130"/>
    </location>
</feature>
<feature type="transmembrane region" description="Helical" evidence="5">
    <location>
        <begin position="41"/>
        <end position="65"/>
    </location>
</feature>
<protein>
    <recommendedName>
        <fullName evidence="8">Protein RTA1</fullName>
    </recommendedName>
</protein>
<keyword evidence="3 5" id="KW-1133">Transmembrane helix</keyword>
<feature type="transmembrane region" description="Helical" evidence="5">
    <location>
        <begin position="194"/>
        <end position="216"/>
    </location>
</feature>